<dbReference type="Pfam" id="PF00085">
    <property type="entry name" value="Thioredoxin"/>
    <property type="match status" value="1"/>
</dbReference>
<evidence type="ECO:0000256" key="1">
    <source>
        <dbReference type="ARBA" id="ARBA00006347"/>
    </source>
</evidence>
<feature type="region of interest" description="Disordered" evidence="3">
    <location>
        <begin position="189"/>
        <end position="212"/>
    </location>
</feature>
<feature type="signal peptide" evidence="4">
    <location>
        <begin position="1"/>
        <end position="18"/>
    </location>
</feature>
<sequence>MRYRNLGLLSCLVWQTTAWKHASESQLQAALDESGYTLVAFILPDQNESKTLEREWTTLQETADDPNILSFDCAAHPAKCSSLEISSFPAIRVYHRDGRINRYRGERKHREIHPFLLRSLRPPILELPFHPSLTKLDDSVIIAQVHPQDWKLYDDLYDLAREYRDRMSFVMSAPEEGATRSVVVCYRNRDGEDGDGEGMDGQGQNGEGEGEEKELEGFVKGCMERRVVELKRGIWEGLREGGRQILHFVATDDDEKERYRKEVRDVVGRYKGQVKFVVTDPTADLGDLPVVSGGEEPRLVLEDTRTGELRRCKESSAKITGETVESFLKEAHPEWTAEGLEKASEGKEKVKTGEKKAEETPRMSHEEL</sequence>
<keyword evidence="7" id="KW-1185">Reference proteome</keyword>
<comment type="similarity">
    <text evidence="1">Belongs to the protein disulfide isomerase family.</text>
</comment>
<evidence type="ECO:0000256" key="4">
    <source>
        <dbReference type="SAM" id="SignalP"/>
    </source>
</evidence>
<reference evidence="6" key="1">
    <citation type="submission" date="2023-06" db="EMBL/GenBank/DDBJ databases">
        <title>Genome-scale phylogeny and comparative genomics of the fungal order Sordariales.</title>
        <authorList>
            <consortium name="Lawrence Berkeley National Laboratory"/>
            <person name="Hensen N."/>
            <person name="Bonometti L."/>
            <person name="Westerberg I."/>
            <person name="Brannstrom I.O."/>
            <person name="Guillou S."/>
            <person name="Cros-Aarteil S."/>
            <person name="Calhoun S."/>
            <person name="Haridas S."/>
            <person name="Kuo A."/>
            <person name="Mondo S."/>
            <person name="Pangilinan J."/>
            <person name="Riley R."/>
            <person name="Labutti K."/>
            <person name="Andreopoulos B."/>
            <person name="Lipzen A."/>
            <person name="Chen C."/>
            <person name="Yanf M."/>
            <person name="Daum C."/>
            <person name="Ng V."/>
            <person name="Clum A."/>
            <person name="Steindorff A."/>
            <person name="Ohm R."/>
            <person name="Martin F."/>
            <person name="Silar P."/>
            <person name="Natvig D."/>
            <person name="Lalanne C."/>
            <person name="Gautier V."/>
            <person name="Ament-Velasquez S.L."/>
            <person name="Kruys A."/>
            <person name="Hutchinson M.I."/>
            <person name="Powell A.J."/>
            <person name="Barry K."/>
            <person name="Miller A.N."/>
            <person name="Grigoriev I.V."/>
            <person name="Debuchy R."/>
            <person name="Gladieux P."/>
            <person name="Thoren M.H."/>
            <person name="Johannesson H."/>
        </authorList>
    </citation>
    <scope>NUCLEOTIDE SEQUENCE</scope>
    <source>
        <strain evidence="6">CBS 606.72</strain>
    </source>
</reference>
<protein>
    <recommendedName>
        <fullName evidence="5">Thioredoxin domain-containing protein</fullName>
    </recommendedName>
</protein>
<dbReference type="PANTHER" id="PTHR45672:SF3">
    <property type="entry name" value="THIOREDOXIN DOMAIN-CONTAINING PROTEIN 5"/>
    <property type="match status" value="1"/>
</dbReference>
<accession>A0AA39X219</accession>
<name>A0AA39X219_9PEZI</name>
<dbReference type="PANTHER" id="PTHR45672">
    <property type="entry name" value="PROTEIN DISULFIDE-ISOMERASE C17H9.14C-RELATED"/>
    <property type="match status" value="1"/>
</dbReference>
<dbReference type="AlphaFoldDB" id="A0AA39X219"/>
<proteinExistence type="inferred from homology"/>
<dbReference type="InterPro" id="IPR036249">
    <property type="entry name" value="Thioredoxin-like_sf"/>
</dbReference>
<dbReference type="GO" id="GO:0005783">
    <property type="term" value="C:endoplasmic reticulum"/>
    <property type="evidence" value="ECO:0007669"/>
    <property type="project" value="TreeGrafter"/>
</dbReference>
<evidence type="ECO:0000313" key="7">
    <source>
        <dbReference type="Proteomes" id="UP001175000"/>
    </source>
</evidence>
<dbReference type="SUPFAM" id="SSF52833">
    <property type="entry name" value="Thioredoxin-like"/>
    <property type="match status" value="1"/>
</dbReference>
<feature type="domain" description="Thioredoxin" evidence="5">
    <location>
        <begin position="25"/>
        <end position="116"/>
    </location>
</feature>
<dbReference type="CDD" id="cd02961">
    <property type="entry name" value="PDI_a_family"/>
    <property type="match status" value="1"/>
</dbReference>
<dbReference type="GO" id="GO:0006457">
    <property type="term" value="P:protein folding"/>
    <property type="evidence" value="ECO:0007669"/>
    <property type="project" value="TreeGrafter"/>
</dbReference>
<dbReference type="InterPro" id="IPR051063">
    <property type="entry name" value="PDI"/>
</dbReference>
<evidence type="ECO:0000256" key="2">
    <source>
        <dbReference type="ARBA" id="ARBA00022729"/>
    </source>
</evidence>
<dbReference type="EMBL" id="JAULSU010000002">
    <property type="protein sequence ID" value="KAK0625858.1"/>
    <property type="molecule type" value="Genomic_DNA"/>
</dbReference>
<gene>
    <name evidence="6" type="ORF">B0T14DRAFT_492291</name>
</gene>
<dbReference type="Gene3D" id="3.40.30.10">
    <property type="entry name" value="Glutaredoxin"/>
    <property type="match status" value="2"/>
</dbReference>
<organism evidence="6 7">
    <name type="scientific">Immersiella caudata</name>
    <dbReference type="NCBI Taxonomy" id="314043"/>
    <lineage>
        <taxon>Eukaryota</taxon>
        <taxon>Fungi</taxon>
        <taxon>Dikarya</taxon>
        <taxon>Ascomycota</taxon>
        <taxon>Pezizomycotina</taxon>
        <taxon>Sordariomycetes</taxon>
        <taxon>Sordariomycetidae</taxon>
        <taxon>Sordariales</taxon>
        <taxon>Lasiosphaeriaceae</taxon>
        <taxon>Immersiella</taxon>
    </lineage>
</organism>
<feature type="chain" id="PRO_5041433185" description="Thioredoxin domain-containing protein" evidence="4">
    <location>
        <begin position="19"/>
        <end position="368"/>
    </location>
</feature>
<evidence type="ECO:0000259" key="5">
    <source>
        <dbReference type="Pfam" id="PF00085"/>
    </source>
</evidence>
<dbReference type="GO" id="GO:0003756">
    <property type="term" value="F:protein disulfide isomerase activity"/>
    <property type="evidence" value="ECO:0007669"/>
    <property type="project" value="TreeGrafter"/>
</dbReference>
<evidence type="ECO:0000313" key="6">
    <source>
        <dbReference type="EMBL" id="KAK0625858.1"/>
    </source>
</evidence>
<dbReference type="InterPro" id="IPR013766">
    <property type="entry name" value="Thioredoxin_domain"/>
</dbReference>
<dbReference type="Proteomes" id="UP001175000">
    <property type="component" value="Unassembled WGS sequence"/>
</dbReference>
<keyword evidence="2 4" id="KW-0732">Signal</keyword>
<comment type="caution">
    <text evidence="6">The sequence shown here is derived from an EMBL/GenBank/DDBJ whole genome shotgun (WGS) entry which is preliminary data.</text>
</comment>
<evidence type="ECO:0000256" key="3">
    <source>
        <dbReference type="SAM" id="MobiDB-lite"/>
    </source>
</evidence>
<dbReference type="Pfam" id="PF13848">
    <property type="entry name" value="Thioredoxin_6"/>
    <property type="match status" value="1"/>
</dbReference>
<feature type="region of interest" description="Disordered" evidence="3">
    <location>
        <begin position="331"/>
        <end position="368"/>
    </location>
</feature>